<proteinExistence type="predicted"/>
<gene>
    <name evidence="1" type="ORF">Vretimale_17501</name>
</gene>
<dbReference type="AlphaFoldDB" id="A0A8J4LXB5"/>
<dbReference type="EMBL" id="BNCQ01000058">
    <property type="protein sequence ID" value="GIM14620.1"/>
    <property type="molecule type" value="Genomic_DNA"/>
</dbReference>
<accession>A0A8J4LXB5</accession>
<evidence type="ECO:0000313" key="2">
    <source>
        <dbReference type="Proteomes" id="UP000722791"/>
    </source>
</evidence>
<comment type="caution">
    <text evidence="1">The sequence shown here is derived from an EMBL/GenBank/DDBJ whole genome shotgun (WGS) entry which is preliminary data.</text>
</comment>
<evidence type="ECO:0000313" key="1">
    <source>
        <dbReference type="EMBL" id="GIM14620.1"/>
    </source>
</evidence>
<name>A0A8J4LXB5_9CHLO</name>
<reference evidence="1" key="1">
    <citation type="journal article" date="2021" name="Proc. Natl. Acad. Sci. U.S.A.">
        <title>Three genomes in the algal genus Volvox reveal the fate of a haploid sex-determining region after a transition to homothallism.</title>
        <authorList>
            <person name="Yamamoto K."/>
            <person name="Hamaji T."/>
            <person name="Kawai-Toyooka H."/>
            <person name="Matsuzaki R."/>
            <person name="Takahashi F."/>
            <person name="Nishimura Y."/>
            <person name="Kawachi M."/>
            <person name="Noguchi H."/>
            <person name="Minakuchi Y."/>
            <person name="Umen J.G."/>
            <person name="Toyoda A."/>
            <person name="Nozaki H."/>
        </authorList>
    </citation>
    <scope>NUCLEOTIDE SEQUENCE</scope>
    <source>
        <strain evidence="1">NIES-3785</strain>
    </source>
</reference>
<organism evidence="1 2">
    <name type="scientific">Volvox reticuliferus</name>
    <dbReference type="NCBI Taxonomy" id="1737510"/>
    <lineage>
        <taxon>Eukaryota</taxon>
        <taxon>Viridiplantae</taxon>
        <taxon>Chlorophyta</taxon>
        <taxon>core chlorophytes</taxon>
        <taxon>Chlorophyceae</taxon>
        <taxon>CS clade</taxon>
        <taxon>Chlamydomonadales</taxon>
        <taxon>Volvocaceae</taxon>
        <taxon>Volvox</taxon>
    </lineage>
</organism>
<protein>
    <submittedName>
        <fullName evidence="1">Uncharacterized protein</fullName>
    </submittedName>
</protein>
<sequence>MNTEWRGVVLLATYSCPPRLLHGLIQTDQPQAGGLSRSALLCCLPMLSLWRSVLILGLVAAPCMVPMQQLKFILLPHLLNPLRGPLGLQVRSLPPARAAVAGICR</sequence>
<dbReference type="Proteomes" id="UP000722791">
    <property type="component" value="Unassembled WGS sequence"/>
</dbReference>